<accession>A0A0F9G1S9</accession>
<protein>
    <recommendedName>
        <fullName evidence="2">HTH marR-type domain-containing protein</fullName>
    </recommendedName>
</protein>
<reference evidence="1" key="1">
    <citation type="journal article" date="2015" name="Nature">
        <title>Complex archaea that bridge the gap between prokaryotes and eukaryotes.</title>
        <authorList>
            <person name="Spang A."/>
            <person name="Saw J.H."/>
            <person name="Jorgensen S.L."/>
            <person name="Zaremba-Niedzwiedzka K."/>
            <person name="Martijn J."/>
            <person name="Lind A.E."/>
            <person name="van Eijk R."/>
            <person name="Schleper C."/>
            <person name="Guy L."/>
            <person name="Ettema T.J."/>
        </authorList>
    </citation>
    <scope>NUCLEOTIDE SEQUENCE</scope>
</reference>
<evidence type="ECO:0008006" key="2">
    <source>
        <dbReference type="Google" id="ProtNLM"/>
    </source>
</evidence>
<proteinExistence type="predicted"/>
<name>A0A0F9G1S9_9ZZZZ</name>
<gene>
    <name evidence="1" type="ORF">LCGC14_1882940</name>
</gene>
<dbReference type="AlphaFoldDB" id="A0A0F9G1S9"/>
<organism evidence="1">
    <name type="scientific">marine sediment metagenome</name>
    <dbReference type="NCBI Taxonomy" id="412755"/>
    <lineage>
        <taxon>unclassified sequences</taxon>
        <taxon>metagenomes</taxon>
        <taxon>ecological metagenomes</taxon>
    </lineage>
</organism>
<sequence length="128" mass="15078">MRIPKNIFQTVKEQVEFLIFLDSKPFFTISGVTSKIKTEASILSRKIPFWENEGYIKRKTKSGTHGGYQYQFSFTPKAKNELTKLLTLLLDARNIKDELIRYLKQLDDDKKEKIYSQITTFFESLKNE</sequence>
<evidence type="ECO:0000313" key="1">
    <source>
        <dbReference type="EMBL" id="KKL92613.1"/>
    </source>
</evidence>
<dbReference type="EMBL" id="LAZR01019416">
    <property type="protein sequence ID" value="KKL92613.1"/>
    <property type="molecule type" value="Genomic_DNA"/>
</dbReference>
<comment type="caution">
    <text evidence="1">The sequence shown here is derived from an EMBL/GenBank/DDBJ whole genome shotgun (WGS) entry which is preliminary data.</text>
</comment>